<evidence type="ECO:0000313" key="2">
    <source>
        <dbReference type="Proteomes" id="UP001177021"/>
    </source>
</evidence>
<sequence>MAEGLLFNTIEKLIGKLGSMAVETWNMRDDLEKLVENMSEIKAVVLDAEEQQSNSHQVQLWLEKLKDALDDADDLLDDFNTEELRRQVMTSDKKAKKFRIFFSSSNQIFYSFKMAGKIKELGKIIQDLNVGKRTFNFTNRTPERRVLKQRETHSFVREEEVIGREEEKKELLELLFDNSINVKDNVSVISIIGVGGLGKTTLAQHVYNDKQVQQHFELKKWVCVSDDFDVKGIAAKIIGSKTNIVEMDKVQLELREKVEGKRYLLVLDDIWNEDGDLWLQLMTLLKDGAKGSKIIITTRSEMVAKVCRSSSIFFLKGLDEKQSWRLFSQLAFENEKDLENENLVSIGKEIVKKCSGVPLAIRIIGCLMLTMEDWSTFKNKDLVKIDEQGGHKIFQLIKLSYDHLPFHLKNCFAFCSLFPQDFEIEKQMLIRLWIAQGFVQSSDENISLEDIGEKYFMDFVHKSFFQNITKRFDGKVHFQMHDIVHDLASVISRSEYLLVKERGQHVDKKNRHVSFGFKLDSSWKVPTSLLNAYKLRTFLLPLHTIYYYESSMEMSAHACISILSSFSRFRVLHLNCTVSMKIPSCIGRMKHLRYLDLTFSIKVEELPRSITELINLETLLLNYCESLRELPKDLWKLVSLRHLELNGCSSLTYMPRGIGKMTNLQTLTLFVLDATSKDSARASELRGLNNLRGELKITGLQCLRHCPTEAKDINLMGKPHLHRLSLNWNYEEIVGDVNDLDKDDIILHDIVMHSNITSLKIRGFGGVTMSSLVNLSTSLDKLTVEGCTRLQYLEIAPLHVKCIWLWDLPSLEWIVNNNNNNGDNSSTFCASLAEIGLEDLPNLKGWCRCSEEEMSKGCCHQFKSLDHLLIDDCRNLISIPQHTDIKVIDLGDVTSKILQQAVTHSKVEFLKLNNILNFKSLRGVFQHLTSVCDMHISNCEEFDPCNDEDGCYSMKWKELTNLKVLTFDKLPKMKYLPEGLQHITTLQTLRIIDCVNLTSIPEWATSLQVQFAIYHVPCRGQSQAPSSTELYWKLA</sequence>
<name>A0ACB0KES7_TRIPR</name>
<accession>A0ACB0KES7</accession>
<evidence type="ECO:0000313" key="1">
    <source>
        <dbReference type="EMBL" id="CAJ2655706.1"/>
    </source>
</evidence>
<protein>
    <submittedName>
        <fullName evidence="1">Uncharacterized protein</fullName>
    </submittedName>
</protein>
<reference evidence="1" key="1">
    <citation type="submission" date="2023-10" db="EMBL/GenBank/DDBJ databases">
        <authorList>
            <person name="Rodriguez Cubillos JULIANA M."/>
            <person name="De Vega J."/>
        </authorList>
    </citation>
    <scope>NUCLEOTIDE SEQUENCE</scope>
</reference>
<gene>
    <name evidence="1" type="ORF">MILVUS5_LOCUS22599</name>
</gene>
<dbReference type="Proteomes" id="UP001177021">
    <property type="component" value="Unassembled WGS sequence"/>
</dbReference>
<dbReference type="EMBL" id="CASHSV030000206">
    <property type="protein sequence ID" value="CAJ2655706.1"/>
    <property type="molecule type" value="Genomic_DNA"/>
</dbReference>
<organism evidence="1 2">
    <name type="scientific">Trifolium pratense</name>
    <name type="common">Red clover</name>
    <dbReference type="NCBI Taxonomy" id="57577"/>
    <lineage>
        <taxon>Eukaryota</taxon>
        <taxon>Viridiplantae</taxon>
        <taxon>Streptophyta</taxon>
        <taxon>Embryophyta</taxon>
        <taxon>Tracheophyta</taxon>
        <taxon>Spermatophyta</taxon>
        <taxon>Magnoliopsida</taxon>
        <taxon>eudicotyledons</taxon>
        <taxon>Gunneridae</taxon>
        <taxon>Pentapetalae</taxon>
        <taxon>rosids</taxon>
        <taxon>fabids</taxon>
        <taxon>Fabales</taxon>
        <taxon>Fabaceae</taxon>
        <taxon>Papilionoideae</taxon>
        <taxon>50 kb inversion clade</taxon>
        <taxon>NPAAA clade</taxon>
        <taxon>Hologalegina</taxon>
        <taxon>IRL clade</taxon>
        <taxon>Trifolieae</taxon>
        <taxon>Trifolium</taxon>
    </lineage>
</organism>
<comment type="caution">
    <text evidence="1">The sequence shown here is derived from an EMBL/GenBank/DDBJ whole genome shotgun (WGS) entry which is preliminary data.</text>
</comment>
<keyword evidence="2" id="KW-1185">Reference proteome</keyword>
<proteinExistence type="predicted"/>